<evidence type="ECO:0000313" key="1">
    <source>
        <dbReference type="EMBL" id="KAB2654378.1"/>
    </source>
</evidence>
<protein>
    <submittedName>
        <fullName evidence="1">Uncharacterized protein</fullName>
    </submittedName>
</protein>
<organism evidence="1 2">
    <name type="scientific">Brucella tritici</name>
    <dbReference type="NCBI Taxonomy" id="94626"/>
    <lineage>
        <taxon>Bacteria</taxon>
        <taxon>Pseudomonadati</taxon>
        <taxon>Pseudomonadota</taxon>
        <taxon>Alphaproteobacteria</taxon>
        <taxon>Hyphomicrobiales</taxon>
        <taxon>Brucellaceae</taxon>
        <taxon>Brucella/Ochrobactrum group</taxon>
        <taxon>Brucella</taxon>
    </lineage>
</organism>
<feature type="non-terminal residue" evidence="1">
    <location>
        <position position="1"/>
    </location>
</feature>
<sequence>YADEDNNDRSLIVPDVKPNAVIRLNSGTYHVVSNYGTANATIGQNRTELHSTCIEHHYFMTGRIADGNPLGGSGTPIGHMH</sequence>
<name>A0A7V7VQ33_9HYPH</name>
<reference evidence="1 2" key="1">
    <citation type="submission" date="2019-09" db="EMBL/GenBank/DDBJ databases">
        <title>Taxonomic organization of the family Brucellaceae based on a phylogenomic approach.</title>
        <authorList>
            <person name="Leclercq S."/>
            <person name="Cloeckaert A."/>
            <person name="Zygmunt M.S."/>
        </authorList>
    </citation>
    <scope>NUCLEOTIDE SEQUENCE [LARGE SCALE GENOMIC DNA]</scope>
    <source>
        <strain evidence="1 2">TA93</strain>
    </source>
</reference>
<dbReference type="EMBL" id="WBVY01000034">
    <property type="protein sequence ID" value="KAB2654378.1"/>
    <property type="molecule type" value="Genomic_DNA"/>
</dbReference>
<comment type="caution">
    <text evidence="1">The sequence shown here is derived from an EMBL/GenBank/DDBJ whole genome shotgun (WGS) entry which is preliminary data.</text>
</comment>
<dbReference type="AlphaFoldDB" id="A0A7V7VQ33"/>
<evidence type="ECO:0000313" key="2">
    <source>
        <dbReference type="Proteomes" id="UP000460650"/>
    </source>
</evidence>
<gene>
    <name evidence="1" type="ORF">F9K94_24305</name>
</gene>
<feature type="non-terminal residue" evidence="1">
    <location>
        <position position="81"/>
    </location>
</feature>
<dbReference type="Proteomes" id="UP000460650">
    <property type="component" value="Unassembled WGS sequence"/>
</dbReference>
<proteinExistence type="predicted"/>
<accession>A0A7V7VQ33</accession>